<dbReference type="PANTHER" id="PTHR46599">
    <property type="entry name" value="PIGGYBAC TRANSPOSABLE ELEMENT-DERIVED PROTEIN 4"/>
    <property type="match status" value="1"/>
</dbReference>
<evidence type="ECO:0000313" key="3">
    <source>
        <dbReference type="EMBL" id="KAK9737166.1"/>
    </source>
</evidence>
<feature type="region of interest" description="Disordered" evidence="1">
    <location>
        <begin position="16"/>
        <end position="69"/>
    </location>
</feature>
<dbReference type="Pfam" id="PF13843">
    <property type="entry name" value="DDE_Tnp_1_7"/>
    <property type="match status" value="1"/>
</dbReference>
<dbReference type="InterPro" id="IPR029526">
    <property type="entry name" value="PGBD"/>
</dbReference>
<dbReference type="EMBL" id="JASPKY010000104">
    <property type="protein sequence ID" value="KAK9737166.1"/>
    <property type="molecule type" value="Genomic_DNA"/>
</dbReference>
<keyword evidence="4" id="KW-1185">Reference proteome</keyword>
<protein>
    <submittedName>
        <fullName evidence="3">Transposase IS4</fullName>
    </submittedName>
</protein>
<evidence type="ECO:0000313" key="4">
    <source>
        <dbReference type="Proteomes" id="UP001458880"/>
    </source>
</evidence>
<comment type="caution">
    <text evidence="3">The sequence shown here is derived from an EMBL/GenBank/DDBJ whole genome shotgun (WGS) entry which is preliminary data.</text>
</comment>
<accession>A0AAW1LNY8</accession>
<sequence length="288" mass="33003">MASYEAEQARLQRLLEEVMNDDEVAAQEGNEPSDDDASVHSDNEDTYQSHLEVHQSESEQNISDNDDVESTASSSLSFIGIYSDNDDVESTASSSLSFIGKDKSSFWKKHPPQKGSIRTRQENIIKRLSGPSLETRNRKTPLDIRNYFFDDVITTTIVNYTNEYISMVAPNFSDQNKAKPTSYTEIRALIGLLYMIGICKSSRQNTEDIWRTDGYGVETFHPTMSLQRFRFLLRCIRLDNRATRFARKEMDKHAPIREFFDLFVKNCHFLEQVTVDIMLAGFGPVYSL</sequence>
<proteinExistence type="predicted"/>
<gene>
    <name evidence="3" type="ORF">QE152_g10970</name>
</gene>
<dbReference type="PANTHER" id="PTHR46599:SF3">
    <property type="entry name" value="PIGGYBAC TRANSPOSABLE ELEMENT-DERIVED PROTEIN 4"/>
    <property type="match status" value="1"/>
</dbReference>
<organism evidence="3 4">
    <name type="scientific">Popillia japonica</name>
    <name type="common">Japanese beetle</name>
    <dbReference type="NCBI Taxonomy" id="7064"/>
    <lineage>
        <taxon>Eukaryota</taxon>
        <taxon>Metazoa</taxon>
        <taxon>Ecdysozoa</taxon>
        <taxon>Arthropoda</taxon>
        <taxon>Hexapoda</taxon>
        <taxon>Insecta</taxon>
        <taxon>Pterygota</taxon>
        <taxon>Neoptera</taxon>
        <taxon>Endopterygota</taxon>
        <taxon>Coleoptera</taxon>
        <taxon>Polyphaga</taxon>
        <taxon>Scarabaeiformia</taxon>
        <taxon>Scarabaeidae</taxon>
        <taxon>Rutelinae</taxon>
        <taxon>Popillia</taxon>
    </lineage>
</organism>
<reference evidence="3 4" key="1">
    <citation type="journal article" date="2024" name="BMC Genomics">
        <title>De novo assembly and annotation of Popillia japonica's genome with initial clues to its potential as an invasive pest.</title>
        <authorList>
            <person name="Cucini C."/>
            <person name="Boschi S."/>
            <person name="Funari R."/>
            <person name="Cardaioli E."/>
            <person name="Iannotti N."/>
            <person name="Marturano G."/>
            <person name="Paoli F."/>
            <person name="Bruttini M."/>
            <person name="Carapelli A."/>
            <person name="Frati F."/>
            <person name="Nardi F."/>
        </authorList>
    </citation>
    <scope>NUCLEOTIDE SEQUENCE [LARGE SCALE GENOMIC DNA]</scope>
    <source>
        <strain evidence="3">DMR45628</strain>
    </source>
</reference>
<feature type="compositionally biased region" description="Acidic residues" evidence="1">
    <location>
        <begin position="18"/>
        <end position="36"/>
    </location>
</feature>
<name>A0AAW1LNY8_POPJA</name>
<evidence type="ECO:0000259" key="2">
    <source>
        <dbReference type="Pfam" id="PF13843"/>
    </source>
</evidence>
<feature type="domain" description="PiggyBac transposable element-derived protein" evidence="2">
    <location>
        <begin position="140"/>
        <end position="268"/>
    </location>
</feature>
<evidence type="ECO:0000256" key="1">
    <source>
        <dbReference type="SAM" id="MobiDB-lite"/>
    </source>
</evidence>
<dbReference type="AlphaFoldDB" id="A0AAW1LNY8"/>
<dbReference type="Proteomes" id="UP001458880">
    <property type="component" value="Unassembled WGS sequence"/>
</dbReference>